<name>S4P9L1_9NEOP</name>
<reference evidence="2" key="1">
    <citation type="journal article" date="2013" name="BMC Genomics">
        <title>Unscrambling butterfly oogenesis.</title>
        <authorList>
            <person name="Carter J.M."/>
            <person name="Baker S.C."/>
            <person name="Pink R."/>
            <person name="Carter D.R."/>
            <person name="Collins A."/>
            <person name="Tomlin J."/>
            <person name="Gibbs M."/>
            <person name="Breuker C.J."/>
        </authorList>
    </citation>
    <scope>NUCLEOTIDE SEQUENCE</scope>
    <source>
        <tissue evidence="2">Ovary</tissue>
    </source>
</reference>
<evidence type="ECO:0000256" key="1">
    <source>
        <dbReference type="SAM" id="MobiDB-lite"/>
    </source>
</evidence>
<protein>
    <submittedName>
        <fullName evidence="2">Microtubule-associated protein futsch</fullName>
    </submittedName>
</protein>
<feature type="region of interest" description="Disordered" evidence="1">
    <location>
        <begin position="60"/>
        <end position="85"/>
    </location>
</feature>
<sequence>KESPKKTFASPIAPSPKVIKSSELVRPHTPLTRQPTAHKISDNNELQIAEKIISKINHNTKSKKDIASDDYSIPSVPESTDDEAMDGIVPLKPAASVPKPIDV</sequence>
<reference evidence="2" key="2">
    <citation type="submission" date="2013-05" db="EMBL/GenBank/DDBJ databases">
        <authorList>
            <person name="Carter J.-M."/>
            <person name="Baker S.C."/>
            <person name="Pink R."/>
            <person name="Carter D.R.F."/>
            <person name="Collins A."/>
            <person name="Tomlin J."/>
            <person name="Gibbs M."/>
            <person name="Breuker C.J."/>
        </authorList>
    </citation>
    <scope>NUCLEOTIDE SEQUENCE</scope>
    <source>
        <tissue evidence="2">Ovary</tissue>
    </source>
</reference>
<feature type="non-terminal residue" evidence="2">
    <location>
        <position position="1"/>
    </location>
</feature>
<proteinExistence type="predicted"/>
<dbReference type="AlphaFoldDB" id="S4P9L1"/>
<accession>S4P9L1</accession>
<evidence type="ECO:0000313" key="2">
    <source>
        <dbReference type="EMBL" id="JAA83545.1"/>
    </source>
</evidence>
<organism evidence="2">
    <name type="scientific">Pararge aegeria</name>
    <name type="common">speckled wood butterfly</name>
    <dbReference type="NCBI Taxonomy" id="116150"/>
    <lineage>
        <taxon>Eukaryota</taxon>
        <taxon>Metazoa</taxon>
        <taxon>Ecdysozoa</taxon>
        <taxon>Arthropoda</taxon>
        <taxon>Hexapoda</taxon>
        <taxon>Insecta</taxon>
        <taxon>Pterygota</taxon>
        <taxon>Neoptera</taxon>
        <taxon>Endopterygota</taxon>
        <taxon>Lepidoptera</taxon>
        <taxon>Glossata</taxon>
        <taxon>Ditrysia</taxon>
        <taxon>Papilionoidea</taxon>
        <taxon>Nymphalidae</taxon>
        <taxon>Satyrinae</taxon>
        <taxon>Satyrini</taxon>
        <taxon>Parargina</taxon>
        <taxon>Pararge</taxon>
    </lineage>
</organism>
<dbReference type="EMBL" id="GAIX01009015">
    <property type="protein sequence ID" value="JAA83545.1"/>
    <property type="molecule type" value="Transcribed_RNA"/>
</dbReference>
<feature type="non-terminal residue" evidence="2">
    <location>
        <position position="103"/>
    </location>
</feature>